<comment type="caution">
    <text evidence="1">The sequence shown here is derived from an EMBL/GenBank/DDBJ whole genome shotgun (WGS) entry which is preliminary data.</text>
</comment>
<dbReference type="SUPFAM" id="SSF109755">
    <property type="entry name" value="PhoU-like"/>
    <property type="match status" value="1"/>
</dbReference>
<name>A0A9X7J2S6_9FIRM</name>
<proteinExistence type="predicted"/>
<evidence type="ECO:0000313" key="1">
    <source>
        <dbReference type="EMBL" id="PRR72794.1"/>
    </source>
</evidence>
<dbReference type="EMBL" id="PVXL01000044">
    <property type="protein sequence ID" value="PRR72794.1"/>
    <property type="molecule type" value="Genomic_DNA"/>
</dbReference>
<sequence>MPGMATKSESPIEFLRKALKKVYMAFIKHNLKYLEELNTINPRLKIQAQEKVTLPIPPWQHILADISKLAAATHAKIQEGVLFSNKAVSEVREFFEGTDELLRHTQDLLLTQNPILRQYILDKVAEYENKMRHFTTEHEERLIKGICLPRSSNLYLALIDAFKDMIWRLGIIAKGCE</sequence>
<reference evidence="1 2" key="1">
    <citation type="submission" date="2018-03" db="EMBL/GenBank/DDBJ databases">
        <title>Genome sequence of Moorella stamsii DSM 26217.</title>
        <authorList>
            <person name="Poehlein A."/>
            <person name="Daniel R."/>
        </authorList>
    </citation>
    <scope>NUCLEOTIDE SEQUENCE [LARGE SCALE GENOMIC DNA]</scope>
    <source>
        <strain evidence="2">DSM 26217</strain>
    </source>
</reference>
<dbReference type="RefSeq" id="WP_054935559.1">
    <property type="nucleotide sequence ID" value="NZ_PVXL01000044.1"/>
</dbReference>
<protein>
    <submittedName>
        <fullName evidence="1">Uncharacterized protein</fullName>
    </submittedName>
</protein>
<evidence type="ECO:0000313" key="2">
    <source>
        <dbReference type="Proteomes" id="UP000239430"/>
    </source>
</evidence>
<dbReference type="Proteomes" id="UP000239430">
    <property type="component" value="Unassembled WGS sequence"/>
</dbReference>
<accession>A0A9X7J2S6</accession>
<keyword evidence="2" id="KW-1185">Reference proteome</keyword>
<dbReference type="AlphaFoldDB" id="A0A9X7J2S6"/>
<gene>
    <name evidence="1" type="ORF">MOST_16880</name>
</gene>
<organism evidence="1 2">
    <name type="scientific">Neomoorella stamsii</name>
    <dbReference type="NCBI Taxonomy" id="1266720"/>
    <lineage>
        <taxon>Bacteria</taxon>
        <taxon>Bacillati</taxon>
        <taxon>Bacillota</taxon>
        <taxon>Clostridia</taxon>
        <taxon>Neomoorellales</taxon>
        <taxon>Neomoorellaceae</taxon>
        <taxon>Neomoorella</taxon>
    </lineage>
</organism>